<dbReference type="GO" id="GO:0003677">
    <property type="term" value="F:DNA binding"/>
    <property type="evidence" value="ECO:0007669"/>
    <property type="project" value="InterPro"/>
</dbReference>
<dbReference type="Pfam" id="PF00172">
    <property type="entry name" value="Zn_clus"/>
    <property type="match status" value="1"/>
</dbReference>
<dbReference type="SMART" id="SM00066">
    <property type="entry name" value="GAL4"/>
    <property type="match status" value="1"/>
</dbReference>
<dbReference type="Gene3D" id="4.10.240.10">
    <property type="entry name" value="Zn(2)-C6 fungal-type DNA-binding domain"/>
    <property type="match status" value="1"/>
</dbReference>
<dbReference type="CDD" id="cd12148">
    <property type="entry name" value="fungal_TF_MHR"/>
    <property type="match status" value="1"/>
</dbReference>
<dbReference type="Proteomes" id="UP000813385">
    <property type="component" value="Unassembled WGS sequence"/>
</dbReference>
<evidence type="ECO:0000256" key="1">
    <source>
        <dbReference type="ARBA" id="ARBA00022723"/>
    </source>
</evidence>
<dbReference type="EMBL" id="JAGPXD010000003">
    <property type="protein sequence ID" value="KAH7362734.1"/>
    <property type="molecule type" value="Genomic_DNA"/>
</dbReference>
<dbReference type="InterPro" id="IPR001138">
    <property type="entry name" value="Zn2Cys6_DnaBD"/>
</dbReference>
<dbReference type="InterPro" id="IPR036864">
    <property type="entry name" value="Zn2-C6_fun-type_DNA-bd_sf"/>
</dbReference>
<feature type="compositionally biased region" description="Polar residues" evidence="3">
    <location>
        <begin position="544"/>
        <end position="571"/>
    </location>
</feature>
<dbReference type="GO" id="GO:0006351">
    <property type="term" value="P:DNA-templated transcription"/>
    <property type="evidence" value="ECO:0007669"/>
    <property type="project" value="InterPro"/>
</dbReference>
<evidence type="ECO:0000259" key="4">
    <source>
        <dbReference type="PROSITE" id="PS50048"/>
    </source>
</evidence>
<dbReference type="PANTHER" id="PTHR31668">
    <property type="entry name" value="GLUCOSE TRANSPORT TRANSCRIPTION REGULATOR RGT1-RELATED-RELATED"/>
    <property type="match status" value="1"/>
</dbReference>
<accession>A0A8K0TDR8</accession>
<dbReference type="PANTHER" id="PTHR31668:SF20">
    <property type="entry name" value="ZN(II)2CYS6 TRANSCRIPTION FACTOR (EUROFUNG)"/>
    <property type="match status" value="1"/>
</dbReference>
<feature type="domain" description="Zn(2)-C6 fungal-type" evidence="4">
    <location>
        <begin position="13"/>
        <end position="42"/>
    </location>
</feature>
<dbReference type="SMART" id="SM00906">
    <property type="entry name" value="Fungal_trans"/>
    <property type="match status" value="1"/>
</dbReference>
<evidence type="ECO:0000256" key="3">
    <source>
        <dbReference type="SAM" id="MobiDB-lite"/>
    </source>
</evidence>
<name>A0A8K0TDR8_9PEZI</name>
<dbReference type="InterPro" id="IPR050797">
    <property type="entry name" value="Carb_Metab_Trans_Reg"/>
</dbReference>
<dbReference type="GO" id="GO:0008270">
    <property type="term" value="F:zinc ion binding"/>
    <property type="evidence" value="ECO:0007669"/>
    <property type="project" value="InterPro"/>
</dbReference>
<dbReference type="PROSITE" id="PS00463">
    <property type="entry name" value="ZN2_CY6_FUNGAL_1"/>
    <property type="match status" value="1"/>
</dbReference>
<protein>
    <submittedName>
        <fullName evidence="5">C6 zinc finger protein</fullName>
    </submittedName>
</protein>
<sequence length="727" mass="81003">MSSSSQSQAVKRACDACHRRKVKCDGVNPCRNCSSAQLACTYNAIPQKKGPKGSRAKVISELRETQRQTSLLAKVANRMNNIAGPPDPVGGAPTPGMLTPEFVKECLDFFFNNMYDKAPILDRRRLEQQLPFLEQNRETYCLVTSICAFVVLQPGMSIPPGDSFTMDMYAGVDLVASQLLLEECLRVRRSYEYLDTPSLNSLATSFFLFGCYHGIELHDKAWYYLREATTMMQMNNMHKEDTYSQWDATESSRRRRLYWLFFVLERAHAIQRQRPLTLQATIKPPSSQDDPSDPQAHELNNFVMLVKLLHSFDDPLTTTWTKTRANLSPQHTNGLQKQLTDILPSYQCQDGQLSELHINQQWLKTTHWQLTNSRITSHAGDGIDWQMPQDLSRELLNKLTQHFTGLGVEHGLIEKLLDIACNMTDFLASQPASRTPFSMGPRESLAPVLSVIGVLRHGTYQFMPLLFSKITEILPRLTNPMLQDAPENCVMANIDIFDGFGNAGMAQPAQMHMQMDTDYDRKFSVADYDKYNDMGGSGSDSGSANAPNVASMGNNPANDMNSPFGSSPSVMSPSMEFPRHDINSFCNPMQEMVMSPLGPGNGGQMNGQQHHLLQNQYMGQQQMQQGLPQHHNGIPQSQSMNGFASPQPPNQAGMNTASMPPHSMAQGLQHSVLNQMRQAPQRANSFASQPGGQIPRTVGDFHALQRSTTGDLGMAGMGTADMDFGMR</sequence>
<keyword evidence="1" id="KW-0479">Metal-binding</keyword>
<dbReference type="CDD" id="cd00067">
    <property type="entry name" value="GAL4"/>
    <property type="match status" value="1"/>
</dbReference>
<comment type="caution">
    <text evidence="5">The sequence shown here is derived from an EMBL/GenBank/DDBJ whole genome shotgun (WGS) entry which is preliminary data.</text>
</comment>
<dbReference type="SUPFAM" id="SSF57701">
    <property type="entry name" value="Zn2/Cys6 DNA-binding domain"/>
    <property type="match status" value="1"/>
</dbReference>
<evidence type="ECO:0000256" key="2">
    <source>
        <dbReference type="ARBA" id="ARBA00023242"/>
    </source>
</evidence>
<proteinExistence type="predicted"/>
<dbReference type="GO" id="GO:0000981">
    <property type="term" value="F:DNA-binding transcription factor activity, RNA polymerase II-specific"/>
    <property type="evidence" value="ECO:0007669"/>
    <property type="project" value="InterPro"/>
</dbReference>
<evidence type="ECO:0000313" key="6">
    <source>
        <dbReference type="Proteomes" id="UP000813385"/>
    </source>
</evidence>
<organism evidence="5 6">
    <name type="scientific">Plectosphaerella cucumerina</name>
    <dbReference type="NCBI Taxonomy" id="40658"/>
    <lineage>
        <taxon>Eukaryota</taxon>
        <taxon>Fungi</taxon>
        <taxon>Dikarya</taxon>
        <taxon>Ascomycota</taxon>
        <taxon>Pezizomycotina</taxon>
        <taxon>Sordariomycetes</taxon>
        <taxon>Hypocreomycetidae</taxon>
        <taxon>Glomerellales</taxon>
        <taxon>Plectosphaerellaceae</taxon>
        <taxon>Plectosphaerella</taxon>
    </lineage>
</organism>
<keyword evidence="6" id="KW-1185">Reference proteome</keyword>
<keyword evidence="2" id="KW-0539">Nucleus</keyword>
<dbReference type="Pfam" id="PF04082">
    <property type="entry name" value="Fungal_trans"/>
    <property type="match status" value="1"/>
</dbReference>
<reference evidence="5" key="1">
    <citation type="journal article" date="2021" name="Nat. Commun.">
        <title>Genetic determinants of endophytism in the Arabidopsis root mycobiome.</title>
        <authorList>
            <person name="Mesny F."/>
            <person name="Miyauchi S."/>
            <person name="Thiergart T."/>
            <person name="Pickel B."/>
            <person name="Atanasova L."/>
            <person name="Karlsson M."/>
            <person name="Huettel B."/>
            <person name="Barry K.W."/>
            <person name="Haridas S."/>
            <person name="Chen C."/>
            <person name="Bauer D."/>
            <person name="Andreopoulos W."/>
            <person name="Pangilinan J."/>
            <person name="LaButti K."/>
            <person name="Riley R."/>
            <person name="Lipzen A."/>
            <person name="Clum A."/>
            <person name="Drula E."/>
            <person name="Henrissat B."/>
            <person name="Kohler A."/>
            <person name="Grigoriev I.V."/>
            <person name="Martin F.M."/>
            <person name="Hacquard S."/>
        </authorList>
    </citation>
    <scope>NUCLEOTIDE SEQUENCE</scope>
    <source>
        <strain evidence="5">MPI-CAGE-AT-0016</strain>
    </source>
</reference>
<gene>
    <name evidence="5" type="ORF">B0T11DRAFT_87069</name>
</gene>
<dbReference type="InterPro" id="IPR007219">
    <property type="entry name" value="XnlR_reg_dom"/>
</dbReference>
<dbReference type="PROSITE" id="PS50048">
    <property type="entry name" value="ZN2_CY6_FUNGAL_2"/>
    <property type="match status" value="1"/>
</dbReference>
<dbReference type="OrthoDB" id="4132249at2759"/>
<dbReference type="AlphaFoldDB" id="A0A8K0TDR8"/>
<feature type="region of interest" description="Disordered" evidence="3">
    <location>
        <begin position="534"/>
        <end position="571"/>
    </location>
</feature>
<evidence type="ECO:0000313" key="5">
    <source>
        <dbReference type="EMBL" id="KAH7362734.1"/>
    </source>
</evidence>